<reference evidence="2" key="1">
    <citation type="submission" date="2015-08" db="UniProtKB">
        <authorList>
            <consortium name="WormBaseParasite"/>
        </authorList>
    </citation>
    <scope>IDENTIFICATION</scope>
</reference>
<dbReference type="WBParaSite" id="SSTP_0001066400.1">
    <property type="protein sequence ID" value="SSTP_0001066400.1"/>
    <property type="gene ID" value="SSTP_0001066400"/>
</dbReference>
<keyword evidence="1" id="KW-1185">Reference proteome</keyword>
<evidence type="ECO:0000313" key="2">
    <source>
        <dbReference type="WBParaSite" id="SSTP_0001066400.1"/>
    </source>
</evidence>
<dbReference type="WBParaSite" id="TCONS_00000370.p1">
    <property type="protein sequence ID" value="TCONS_00000370.p1"/>
    <property type="gene ID" value="XLOC_000379"/>
</dbReference>
<organism evidence="2">
    <name type="scientific">Strongyloides stercoralis</name>
    <name type="common">Threadworm</name>
    <dbReference type="NCBI Taxonomy" id="6248"/>
    <lineage>
        <taxon>Eukaryota</taxon>
        <taxon>Metazoa</taxon>
        <taxon>Ecdysozoa</taxon>
        <taxon>Nematoda</taxon>
        <taxon>Chromadorea</taxon>
        <taxon>Rhabditida</taxon>
        <taxon>Tylenchina</taxon>
        <taxon>Panagrolaimomorpha</taxon>
        <taxon>Strongyloidoidea</taxon>
        <taxon>Strongyloididae</taxon>
        <taxon>Strongyloides</taxon>
    </lineage>
</organism>
<accession>A0A0K0EMH5</accession>
<protein>
    <submittedName>
        <fullName evidence="3">DUF38 domain-containing protein</fullName>
    </submittedName>
    <submittedName>
        <fullName evidence="2">F-box domain-containing protein</fullName>
    </submittedName>
</protein>
<proteinExistence type="predicted"/>
<evidence type="ECO:0000313" key="1">
    <source>
        <dbReference type="Proteomes" id="UP000035681"/>
    </source>
</evidence>
<name>A0A0K0EMH5_STRER</name>
<dbReference type="Proteomes" id="UP000035681">
    <property type="component" value="Unplaced"/>
</dbReference>
<dbReference type="AlphaFoldDB" id="A0A0K0EMH5"/>
<evidence type="ECO:0000313" key="3">
    <source>
        <dbReference type="WBParaSite" id="TCONS_00000370.p1"/>
    </source>
</evidence>
<sequence length="475" mass="55314">MSFENTYIQTFINQADSLSDITNVISLNKLKEYHIHKTFKCKETSYVLSRSTGDDLKNLQILCSKYYNHGAISMDEMTNDICNKTAEEIEGVTCIKIFISDDTRELPDSHREHLAQSYSSFSQFLLDKFENATELSIYNGFGLKKIDDMFIFEVLKNIKSKNIIHLTGVDINDIISFGSKYNFIEYDAFNEMIGLKKLTLTINTTKQNVNSLKYEYILKNFLNYLYKKEISLNIIFKDDKNFLDKCSSILEYSKTIGLNVKIDFLYDWKQFFLLYKSNQLNDLQNKVLENLTSVKFYLESYNDFIDLEETIDSLKNLETIKINVGRFVTKIVAEETFDYVYSSYYLSHFTHFKCISKSLKCVEISSVYGYPHDDSKIEEVQLFCNYLLEQLISILPETITSLSLLDTSGIEERTFKKISYELPSLTTILFVRCHNIPEESLIEFRELKNVVIYGDNENTLESLDSEITIKGINRN</sequence>